<comment type="caution">
    <text evidence="6">The sequence shown here is derived from an EMBL/GenBank/DDBJ whole genome shotgun (WGS) entry which is preliminary data.</text>
</comment>
<organism evidence="6 7">
    <name type="scientific">Geomonas limicola</name>
    <dbReference type="NCBI Taxonomy" id="2740186"/>
    <lineage>
        <taxon>Bacteria</taxon>
        <taxon>Pseudomonadati</taxon>
        <taxon>Thermodesulfobacteriota</taxon>
        <taxon>Desulfuromonadia</taxon>
        <taxon>Geobacterales</taxon>
        <taxon>Geobacteraceae</taxon>
        <taxon>Geomonas</taxon>
    </lineage>
</organism>
<comment type="similarity">
    <text evidence="1 3">Belongs to the bacterial flagellin family.</text>
</comment>
<dbReference type="Proteomes" id="UP000587586">
    <property type="component" value="Unassembled WGS sequence"/>
</dbReference>
<comment type="function">
    <text evidence="3">Flagellin is the subunit protein which polymerizes to form the filaments of bacterial flagella.</text>
</comment>
<feature type="domain" description="Flagellin C-terminal" evidence="5">
    <location>
        <begin position="223"/>
        <end position="305"/>
    </location>
</feature>
<evidence type="ECO:0000256" key="3">
    <source>
        <dbReference type="RuleBase" id="RU362073"/>
    </source>
</evidence>
<dbReference type="Pfam" id="PF00669">
    <property type="entry name" value="Flagellin_N"/>
    <property type="match status" value="1"/>
</dbReference>
<keyword evidence="6" id="KW-0282">Flagellum</keyword>
<name>A0A6V8NGI4_9BACT</name>
<keyword evidence="7" id="KW-1185">Reference proteome</keyword>
<evidence type="ECO:0000259" key="5">
    <source>
        <dbReference type="Pfam" id="PF00700"/>
    </source>
</evidence>
<dbReference type="GO" id="GO:0005198">
    <property type="term" value="F:structural molecule activity"/>
    <property type="evidence" value="ECO:0007669"/>
    <property type="project" value="UniProtKB-UniRule"/>
</dbReference>
<dbReference type="GO" id="GO:0009288">
    <property type="term" value="C:bacterial-type flagellum"/>
    <property type="evidence" value="ECO:0007669"/>
    <property type="project" value="UniProtKB-SubCell"/>
</dbReference>
<keyword evidence="6" id="KW-0969">Cilium</keyword>
<dbReference type="Pfam" id="PF00700">
    <property type="entry name" value="Flagellin_C"/>
    <property type="match status" value="1"/>
</dbReference>
<evidence type="ECO:0000313" key="7">
    <source>
        <dbReference type="Proteomes" id="UP000587586"/>
    </source>
</evidence>
<evidence type="ECO:0000313" key="6">
    <source>
        <dbReference type="EMBL" id="GFO70867.1"/>
    </source>
</evidence>
<feature type="domain" description="Flagellin N-terminal" evidence="4">
    <location>
        <begin position="5"/>
        <end position="137"/>
    </location>
</feature>
<dbReference type="InterPro" id="IPR001492">
    <property type="entry name" value="Flagellin"/>
</dbReference>
<dbReference type="EMBL" id="BLXZ01000014">
    <property type="protein sequence ID" value="GFO70867.1"/>
    <property type="molecule type" value="Genomic_DNA"/>
</dbReference>
<dbReference type="Gene3D" id="1.20.1330.10">
    <property type="entry name" value="f41 fragment of flagellin, N-terminal domain"/>
    <property type="match status" value="1"/>
</dbReference>
<proteinExistence type="inferred from homology"/>
<dbReference type="InterPro" id="IPR001029">
    <property type="entry name" value="Flagellin_N"/>
</dbReference>
<keyword evidence="2 3" id="KW-0975">Bacterial flagellum</keyword>
<dbReference type="RefSeq" id="WP_183363482.1">
    <property type="nucleotide sequence ID" value="NZ_BLXZ01000014.1"/>
</dbReference>
<dbReference type="InterPro" id="IPR046358">
    <property type="entry name" value="Flagellin_C"/>
</dbReference>
<dbReference type="AlphaFoldDB" id="A0A6V8NGI4"/>
<dbReference type="PANTHER" id="PTHR42792">
    <property type="entry name" value="FLAGELLIN"/>
    <property type="match status" value="1"/>
</dbReference>
<accession>A0A6V8NGI4</accession>
<evidence type="ECO:0000256" key="1">
    <source>
        <dbReference type="ARBA" id="ARBA00005709"/>
    </source>
</evidence>
<evidence type="ECO:0000259" key="4">
    <source>
        <dbReference type="Pfam" id="PF00669"/>
    </source>
</evidence>
<reference evidence="7" key="1">
    <citation type="submission" date="2020-06" db="EMBL/GenBank/DDBJ databases">
        <title>Draft genomic sequecing of Geomonas sp. Red745.</title>
        <authorList>
            <person name="Itoh H."/>
            <person name="Xu Z.X."/>
            <person name="Ushijima N."/>
            <person name="Masuda Y."/>
            <person name="Shiratori Y."/>
            <person name="Senoo K."/>
        </authorList>
    </citation>
    <scope>NUCLEOTIDE SEQUENCE [LARGE SCALE GENOMIC DNA]</scope>
    <source>
        <strain evidence="7">Red745</strain>
    </source>
</reference>
<protein>
    <recommendedName>
        <fullName evidence="3">Flagellin</fullName>
    </recommendedName>
</protein>
<evidence type="ECO:0000256" key="2">
    <source>
        <dbReference type="ARBA" id="ARBA00023143"/>
    </source>
</evidence>
<dbReference type="PANTHER" id="PTHR42792:SF1">
    <property type="entry name" value="FLAGELLAR HOOK-ASSOCIATED PROTEIN 3"/>
    <property type="match status" value="1"/>
</dbReference>
<dbReference type="SUPFAM" id="SSF64518">
    <property type="entry name" value="Phase 1 flagellin"/>
    <property type="match status" value="1"/>
</dbReference>
<keyword evidence="6" id="KW-0966">Cell projection</keyword>
<gene>
    <name evidence="6" type="primary">flgL</name>
    <name evidence="6" type="ORF">GMLC_44460</name>
</gene>
<keyword evidence="3" id="KW-0964">Secreted</keyword>
<dbReference type="GO" id="GO:0005576">
    <property type="term" value="C:extracellular region"/>
    <property type="evidence" value="ECO:0007669"/>
    <property type="project" value="UniProtKB-SubCell"/>
</dbReference>
<comment type="subcellular location">
    <subcellularLocation>
        <location evidence="3">Secreted</location>
    </subcellularLocation>
    <subcellularLocation>
        <location evidence="3">Bacterial flagellum</location>
    </subcellularLocation>
</comment>
<sequence length="306" mass="31939">MRITNGMTANNALYNLQKGLNNLNDLNGSVSSGLNVSKPSEDPLSARQLLDLQEQVNVGKQYTANITKAKLLLNVTSTALNGMGDVMTQLKTTAGSIANGSSDPTVRSAAVSNLTELKKQLIDYGNTQSENQYVFGGFSTGQPFDTAGNFSGTNDSLDVNINQGSTVTTNVSGGQLLRGGTPPAAVGSGATAGQSPVDIIGSIDALISSINSNNTSGIQDGIKNMQAASQQVTASISSVAGRLTRLENMQTMITNNQNTLEGIYSDKQNVDYAKAGVELSQLNTAYSAALSTTAKINQLSLLDYLK</sequence>